<keyword evidence="2" id="KW-0812">Transmembrane</keyword>
<keyword evidence="4" id="KW-1185">Reference proteome</keyword>
<dbReference type="NCBIfam" id="TIGR02794">
    <property type="entry name" value="tolA_full"/>
    <property type="match status" value="1"/>
</dbReference>
<evidence type="ECO:0000313" key="3">
    <source>
        <dbReference type="EMBL" id="MDR7304915.1"/>
    </source>
</evidence>
<dbReference type="Gene3D" id="3.30.1150.10">
    <property type="match status" value="1"/>
</dbReference>
<accession>A0ABU1ZJ55</accession>
<name>A0ABU1ZJ55_9BURK</name>
<dbReference type="InterPro" id="IPR014161">
    <property type="entry name" value="Tol-Pal_TolA"/>
</dbReference>
<dbReference type="RefSeq" id="WP_310338499.1">
    <property type="nucleotide sequence ID" value="NZ_JAVDXO010000001.1"/>
</dbReference>
<evidence type="ECO:0000313" key="4">
    <source>
        <dbReference type="Proteomes" id="UP001268089"/>
    </source>
</evidence>
<keyword evidence="2" id="KW-0472">Membrane</keyword>
<reference evidence="3 4" key="1">
    <citation type="submission" date="2023-07" db="EMBL/GenBank/DDBJ databases">
        <title>Sorghum-associated microbial communities from plants grown in Nebraska, USA.</title>
        <authorList>
            <person name="Schachtman D."/>
        </authorList>
    </citation>
    <scope>NUCLEOTIDE SEQUENCE [LARGE SCALE GENOMIC DNA]</scope>
    <source>
        <strain evidence="3 4">BE308</strain>
    </source>
</reference>
<dbReference type="Pfam" id="PF13103">
    <property type="entry name" value="TonB_2"/>
    <property type="match status" value="1"/>
</dbReference>
<protein>
    <submittedName>
        <fullName evidence="3">Colicin import membrane protein</fullName>
    </submittedName>
</protein>
<keyword evidence="2" id="KW-1133">Transmembrane helix</keyword>
<gene>
    <name evidence="3" type="ORF">J2X15_000181</name>
</gene>
<feature type="region of interest" description="Disordered" evidence="1">
    <location>
        <begin position="61"/>
        <end position="196"/>
    </location>
</feature>
<dbReference type="Proteomes" id="UP001268089">
    <property type="component" value="Unassembled WGS sequence"/>
</dbReference>
<dbReference type="EMBL" id="JAVDXO010000001">
    <property type="protein sequence ID" value="MDR7304915.1"/>
    <property type="molecule type" value="Genomic_DNA"/>
</dbReference>
<feature type="compositionally biased region" description="Pro residues" evidence="1">
    <location>
        <begin position="63"/>
        <end position="96"/>
    </location>
</feature>
<feature type="transmembrane region" description="Helical" evidence="2">
    <location>
        <begin position="21"/>
        <end position="42"/>
    </location>
</feature>
<proteinExistence type="predicted"/>
<evidence type="ECO:0000256" key="1">
    <source>
        <dbReference type="SAM" id="MobiDB-lite"/>
    </source>
</evidence>
<organism evidence="3 4">
    <name type="scientific">Rhodoferax saidenbachensis</name>
    <dbReference type="NCBI Taxonomy" id="1484693"/>
    <lineage>
        <taxon>Bacteria</taxon>
        <taxon>Pseudomonadati</taxon>
        <taxon>Pseudomonadota</taxon>
        <taxon>Betaproteobacteria</taxon>
        <taxon>Burkholderiales</taxon>
        <taxon>Comamonadaceae</taxon>
        <taxon>Rhodoferax</taxon>
    </lineage>
</organism>
<evidence type="ECO:0000256" key="2">
    <source>
        <dbReference type="SAM" id="Phobius"/>
    </source>
</evidence>
<sequence>MQPSRQHLEFAPPHTPGMLRAFALAILAHLVLVFILAVGVAWKRETPPATVEAELWANIPVEAAPPPPEPQPEPDPEPAPPLPVPPTPRPAPPPDAPSQADIALAKEKARVQKEKEQQKLELDRKLQEKQQKEKLEKDKLEKDKLQKAKDAKEKEAKEKLARDKAEKDKADKAKTADTAKQKAEKAAQAKAEAQKLEDLRQQNLKRMAGLAGSGDANAAGSAAKSAGPSASYSGRIRAKIKPNITYIETIVGNPTAEVEVRASPDGTILSRRIAKGSGNKSWDDAALNAIDKTGVLPRDEDGRVPSPMIIIMSPQTMIGN</sequence>
<feature type="compositionally biased region" description="Basic and acidic residues" evidence="1">
    <location>
        <begin position="104"/>
        <end position="196"/>
    </location>
</feature>
<dbReference type="SUPFAM" id="SSF74653">
    <property type="entry name" value="TolA/TonB C-terminal domain"/>
    <property type="match status" value="1"/>
</dbReference>
<comment type="caution">
    <text evidence="3">The sequence shown here is derived from an EMBL/GenBank/DDBJ whole genome shotgun (WGS) entry which is preliminary data.</text>
</comment>